<evidence type="ECO:0000313" key="10">
    <source>
        <dbReference type="Ensembl" id="ENSUAMP00000012986.1"/>
    </source>
</evidence>
<evidence type="ECO:0000256" key="5">
    <source>
        <dbReference type="ARBA" id="ARBA00022781"/>
    </source>
</evidence>
<gene>
    <name evidence="10" type="primary">ATP5PD</name>
</gene>
<evidence type="ECO:0000256" key="8">
    <source>
        <dbReference type="ARBA" id="ARBA00023128"/>
    </source>
</evidence>
<protein>
    <submittedName>
        <fullName evidence="10">ATP synthase peripheral stalk subunit d</fullName>
    </submittedName>
</protein>
<dbReference type="InterPro" id="IPR008689">
    <property type="entry name" value="ATP_synth_F0_dsu_mt"/>
</dbReference>
<keyword evidence="9" id="KW-0472">Membrane</keyword>
<evidence type="ECO:0000256" key="3">
    <source>
        <dbReference type="ARBA" id="ARBA00022448"/>
    </source>
</evidence>
<keyword evidence="8" id="KW-0496">Mitochondrion</keyword>
<sequence>MAGRKLALKAIDWVAFGEIIPRNQKAIANSLKSWNETLSSRLATLPEKPPAIDWAYYKANVAKAGLVDDFEKKVRLQAARAMVLSCGLHVQSRTVGN</sequence>
<evidence type="ECO:0000256" key="7">
    <source>
        <dbReference type="ARBA" id="ARBA00023065"/>
    </source>
</evidence>
<reference evidence="11" key="1">
    <citation type="submission" date="2016-06" db="EMBL/GenBank/DDBJ databases">
        <title>De novo assembly and RNA-Seq shows season-dependent expression and editing in black bear kidneys.</title>
        <authorList>
            <person name="Korstanje R."/>
            <person name="Srivastava A."/>
            <person name="Sarsani V.K."/>
            <person name="Sheehan S.M."/>
            <person name="Seger R.L."/>
            <person name="Barter M.E."/>
            <person name="Lindqvist C."/>
            <person name="Brody L.C."/>
            <person name="Mullikin J.C."/>
        </authorList>
    </citation>
    <scope>NUCLEOTIDE SEQUENCE [LARGE SCALE GENOMIC DNA]</scope>
</reference>
<dbReference type="GO" id="GO:0015986">
    <property type="term" value="P:proton motive force-driven ATP synthesis"/>
    <property type="evidence" value="ECO:0007669"/>
    <property type="project" value="InterPro"/>
</dbReference>
<dbReference type="AlphaFoldDB" id="A0A452R3Z9"/>
<dbReference type="PANTHER" id="PTHR12700">
    <property type="entry name" value="ATP SYNTHASE SUBUNIT D, MITOCHONDRIAL"/>
    <property type="match status" value="1"/>
</dbReference>
<evidence type="ECO:0000256" key="6">
    <source>
        <dbReference type="ARBA" id="ARBA00022792"/>
    </source>
</evidence>
<proteinExistence type="inferred from homology"/>
<evidence type="ECO:0000313" key="11">
    <source>
        <dbReference type="Proteomes" id="UP000291022"/>
    </source>
</evidence>
<dbReference type="Pfam" id="PF05873">
    <property type="entry name" value="Mt_ATP-synt_D"/>
    <property type="match status" value="1"/>
</dbReference>
<dbReference type="Proteomes" id="UP000291022">
    <property type="component" value="Unassembled WGS sequence"/>
</dbReference>
<keyword evidence="3" id="KW-0813">Transport</keyword>
<dbReference type="GO" id="GO:0015078">
    <property type="term" value="F:proton transmembrane transporter activity"/>
    <property type="evidence" value="ECO:0007669"/>
    <property type="project" value="InterPro"/>
</dbReference>
<evidence type="ECO:0000256" key="4">
    <source>
        <dbReference type="ARBA" id="ARBA00022547"/>
    </source>
</evidence>
<reference evidence="10" key="3">
    <citation type="submission" date="2025-09" db="UniProtKB">
        <authorList>
            <consortium name="Ensembl"/>
        </authorList>
    </citation>
    <scope>IDENTIFICATION</scope>
</reference>
<comment type="subcellular location">
    <subcellularLocation>
        <location evidence="1">Mitochondrion inner membrane</location>
    </subcellularLocation>
</comment>
<keyword evidence="7" id="KW-0406">Ion transport</keyword>
<dbReference type="GO" id="GO:0005743">
    <property type="term" value="C:mitochondrial inner membrane"/>
    <property type="evidence" value="ECO:0007669"/>
    <property type="project" value="UniProtKB-SubCell"/>
</dbReference>
<dbReference type="InterPro" id="IPR036228">
    <property type="entry name" value="ATP_synth_F0_dsu_sf_mt"/>
</dbReference>
<dbReference type="SUPFAM" id="SSF161065">
    <property type="entry name" value="ATP synthase D chain-like"/>
    <property type="match status" value="1"/>
</dbReference>
<accession>A0A452R3Z9</accession>
<dbReference type="GeneTree" id="ENSGT00390000003582"/>
<organism evidence="10 11">
    <name type="scientific">Ursus americanus</name>
    <name type="common">American black bear</name>
    <name type="synonym">Euarctos americanus</name>
    <dbReference type="NCBI Taxonomy" id="9643"/>
    <lineage>
        <taxon>Eukaryota</taxon>
        <taxon>Metazoa</taxon>
        <taxon>Chordata</taxon>
        <taxon>Craniata</taxon>
        <taxon>Vertebrata</taxon>
        <taxon>Euteleostomi</taxon>
        <taxon>Mammalia</taxon>
        <taxon>Eutheria</taxon>
        <taxon>Laurasiatheria</taxon>
        <taxon>Carnivora</taxon>
        <taxon>Caniformia</taxon>
        <taxon>Ursidae</taxon>
        <taxon>Ursus</taxon>
    </lineage>
</organism>
<keyword evidence="5" id="KW-0375">Hydrogen ion transport</keyword>
<keyword evidence="4" id="KW-0138">CF(0)</keyword>
<reference evidence="10" key="2">
    <citation type="submission" date="2025-08" db="UniProtKB">
        <authorList>
            <consortium name="Ensembl"/>
        </authorList>
    </citation>
    <scope>IDENTIFICATION</scope>
</reference>
<evidence type="ECO:0000256" key="1">
    <source>
        <dbReference type="ARBA" id="ARBA00004273"/>
    </source>
</evidence>
<keyword evidence="11" id="KW-1185">Reference proteome</keyword>
<evidence type="ECO:0000256" key="2">
    <source>
        <dbReference type="ARBA" id="ARBA00006842"/>
    </source>
</evidence>
<dbReference type="Ensembl" id="ENSUAMT00000014574.1">
    <property type="protein sequence ID" value="ENSUAMP00000012986.1"/>
    <property type="gene ID" value="ENSUAMG00000010479.1"/>
</dbReference>
<dbReference type="Gene3D" id="6.10.280.70">
    <property type="match status" value="1"/>
</dbReference>
<comment type="similarity">
    <text evidence="2">Belongs to the ATPase d subunit family.</text>
</comment>
<dbReference type="GO" id="GO:0045259">
    <property type="term" value="C:proton-transporting ATP synthase complex"/>
    <property type="evidence" value="ECO:0007669"/>
    <property type="project" value="UniProtKB-KW"/>
</dbReference>
<keyword evidence="6" id="KW-0999">Mitochondrion inner membrane</keyword>
<evidence type="ECO:0000256" key="9">
    <source>
        <dbReference type="ARBA" id="ARBA00023136"/>
    </source>
</evidence>
<name>A0A452R3Z9_URSAM</name>